<evidence type="ECO:0000313" key="2">
    <source>
        <dbReference type="EMBL" id="OIQ85452.1"/>
    </source>
</evidence>
<dbReference type="Pfam" id="PF09900">
    <property type="entry name" value="DUF2127"/>
    <property type="match status" value="1"/>
</dbReference>
<sequence length="158" mass="17725">MRLTFGLRVVAPFEAAKGLLVLLAGFGLLTVVHRNVRQAAQQLVLHFHLDPDSYYPHVFVQLAGHLTDAQLWFMAGFTVAYASIRLVEAWGLWHERRWAEWLAVISGSIYVPMEIYELLSGASWIKLATLGINIGIVLYMAAVLRQTQRGRHGAAAER</sequence>
<keyword evidence="1" id="KW-1133">Transmembrane helix</keyword>
<comment type="caution">
    <text evidence="2">The sequence shown here is derived from an EMBL/GenBank/DDBJ whole genome shotgun (WGS) entry which is preliminary data.</text>
</comment>
<dbReference type="InterPro" id="IPR021125">
    <property type="entry name" value="DUF2127"/>
</dbReference>
<evidence type="ECO:0000256" key="1">
    <source>
        <dbReference type="SAM" id="Phobius"/>
    </source>
</evidence>
<gene>
    <name evidence="2" type="ORF">GALL_327090</name>
</gene>
<name>A0A1J5R0F3_9ZZZZ</name>
<organism evidence="2">
    <name type="scientific">mine drainage metagenome</name>
    <dbReference type="NCBI Taxonomy" id="410659"/>
    <lineage>
        <taxon>unclassified sequences</taxon>
        <taxon>metagenomes</taxon>
        <taxon>ecological metagenomes</taxon>
    </lineage>
</organism>
<reference evidence="2" key="1">
    <citation type="submission" date="2016-10" db="EMBL/GenBank/DDBJ databases">
        <title>Sequence of Gallionella enrichment culture.</title>
        <authorList>
            <person name="Poehlein A."/>
            <person name="Muehling M."/>
            <person name="Daniel R."/>
        </authorList>
    </citation>
    <scope>NUCLEOTIDE SEQUENCE</scope>
</reference>
<dbReference type="EMBL" id="MLJW01000543">
    <property type="protein sequence ID" value="OIQ85452.1"/>
    <property type="molecule type" value="Genomic_DNA"/>
</dbReference>
<keyword evidence="1" id="KW-0472">Membrane</keyword>
<accession>A0A1J5R0F3</accession>
<feature type="transmembrane region" description="Helical" evidence="1">
    <location>
        <begin position="69"/>
        <end position="87"/>
    </location>
</feature>
<keyword evidence="1" id="KW-0812">Transmembrane</keyword>
<feature type="transmembrane region" description="Helical" evidence="1">
    <location>
        <begin position="124"/>
        <end position="144"/>
    </location>
</feature>
<proteinExistence type="predicted"/>
<protein>
    <submittedName>
        <fullName evidence="2">Uncharacterized protein</fullName>
    </submittedName>
</protein>
<dbReference type="AlphaFoldDB" id="A0A1J5R0F3"/>